<accession>A0A4V6MBV4</accession>
<feature type="transmembrane region" description="Helical" evidence="1">
    <location>
        <begin position="65"/>
        <end position="87"/>
    </location>
</feature>
<proteinExistence type="predicted"/>
<dbReference type="RefSeq" id="WP_130281489.1">
    <property type="nucleotide sequence ID" value="NZ_SGXT01000013.1"/>
</dbReference>
<feature type="transmembrane region" description="Helical" evidence="1">
    <location>
        <begin position="108"/>
        <end position="127"/>
    </location>
</feature>
<dbReference type="Pfam" id="PF02517">
    <property type="entry name" value="Rce1-like"/>
    <property type="match status" value="1"/>
</dbReference>
<keyword evidence="1" id="KW-0812">Transmembrane</keyword>
<keyword evidence="3" id="KW-0378">Hydrolase</keyword>
<dbReference type="GO" id="GO:0004175">
    <property type="term" value="F:endopeptidase activity"/>
    <property type="evidence" value="ECO:0007669"/>
    <property type="project" value="UniProtKB-ARBA"/>
</dbReference>
<feature type="transmembrane region" description="Helical" evidence="1">
    <location>
        <begin position="17"/>
        <end position="37"/>
    </location>
</feature>
<keyword evidence="1" id="KW-1133">Transmembrane helix</keyword>
<keyword evidence="4" id="KW-1185">Reference proteome</keyword>
<dbReference type="GO" id="GO:0006508">
    <property type="term" value="P:proteolysis"/>
    <property type="evidence" value="ECO:0007669"/>
    <property type="project" value="UniProtKB-KW"/>
</dbReference>
<feature type="transmembrane region" description="Helical" evidence="1">
    <location>
        <begin position="147"/>
        <end position="174"/>
    </location>
</feature>
<dbReference type="InterPro" id="IPR003675">
    <property type="entry name" value="Rce1/LyrA-like_dom"/>
</dbReference>
<dbReference type="AlphaFoldDB" id="A0A4V6MBV4"/>
<protein>
    <submittedName>
        <fullName evidence="3">CAAX prenyl protease-like protein</fullName>
    </submittedName>
</protein>
<evidence type="ECO:0000313" key="3">
    <source>
        <dbReference type="EMBL" id="RZT62379.1"/>
    </source>
</evidence>
<name>A0A4V6MBV4_9MICO</name>
<feature type="transmembrane region" description="Helical" evidence="1">
    <location>
        <begin position="227"/>
        <end position="247"/>
    </location>
</feature>
<reference evidence="3 4" key="1">
    <citation type="journal article" date="2015" name="Stand. Genomic Sci.">
        <title>Genomic Encyclopedia of Bacterial and Archaeal Type Strains, Phase III: the genomes of soil and plant-associated and newly described type strains.</title>
        <authorList>
            <person name="Whitman W.B."/>
            <person name="Woyke T."/>
            <person name="Klenk H.P."/>
            <person name="Zhou Y."/>
            <person name="Lilburn T.G."/>
            <person name="Beck B.J."/>
            <person name="De Vos P."/>
            <person name="Vandamme P."/>
            <person name="Eisen J.A."/>
            <person name="Garrity G."/>
            <person name="Hugenholtz P."/>
            <person name="Kyrpides N.C."/>
        </authorList>
    </citation>
    <scope>NUCLEOTIDE SEQUENCE [LARGE SCALE GENOMIC DNA]</scope>
    <source>
        <strain evidence="3 4">AC4r</strain>
    </source>
</reference>
<dbReference type="GO" id="GO:0080120">
    <property type="term" value="P:CAAX-box protein maturation"/>
    <property type="evidence" value="ECO:0007669"/>
    <property type="project" value="UniProtKB-ARBA"/>
</dbReference>
<organism evidence="3 4">
    <name type="scientific">Microcella alkaliphila</name>
    <dbReference type="NCBI Taxonomy" id="279828"/>
    <lineage>
        <taxon>Bacteria</taxon>
        <taxon>Bacillati</taxon>
        <taxon>Actinomycetota</taxon>
        <taxon>Actinomycetes</taxon>
        <taxon>Micrococcales</taxon>
        <taxon>Microbacteriaceae</taxon>
        <taxon>Microcella</taxon>
    </lineage>
</organism>
<feature type="domain" description="CAAX prenyl protease 2/Lysostaphin resistance protein A-like" evidence="2">
    <location>
        <begin position="147"/>
        <end position="238"/>
    </location>
</feature>
<dbReference type="EMBL" id="SGXT01000013">
    <property type="protein sequence ID" value="RZT62379.1"/>
    <property type="molecule type" value="Genomic_DNA"/>
</dbReference>
<evidence type="ECO:0000313" key="4">
    <source>
        <dbReference type="Proteomes" id="UP000292408"/>
    </source>
</evidence>
<keyword evidence="3" id="KW-0645">Protease</keyword>
<feature type="transmembrane region" description="Helical" evidence="1">
    <location>
        <begin position="203"/>
        <end position="220"/>
    </location>
</feature>
<evidence type="ECO:0000259" key="2">
    <source>
        <dbReference type="Pfam" id="PF02517"/>
    </source>
</evidence>
<gene>
    <name evidence="3" type="ORF">EV140_0902</name>
</gene>
<dbReference type="OrthoDB" id="4453618at2"/>
<keyword evidence="1" id="KW-0472">Membrane</keyword>
<comment type="caution">
    <text evidence="3">The sequence shown here is derived from an EMBL/GenBank/DDBJ whole genome shotgun (WGS) entry which is preliminary data.</text>
</comment>
<dbReference type="Proteomes" id="UP000292408">
    <property type="component" value="Unassembled WGS sequence"/>
</dbReference>
<sequence length="259" mass="28041">MTAPPLPSSPGRIRAEILIVLGLSLGMSALYAIVNIINRATRDVPLNQQTASINVSRDQREVFDLVYQLLGIAAALVPVALVVFLLWQPQRPRLGRLGIDGTRPWRDTVDGIGLAALVGIPGLFVYLGGRELGLTVTVVPTDLGAYWWTVPVLLLAAVRAGVLEEVIAVGYLFARLRELGWGPWAIIFTSSLLRGAYHLYQGVGAFVGNFLMGIVFGWLYQRFGRLLPLVIAHTVLDAVIFVGYPWAAAAFPALFGVPG</sequence>
<evidence type="ECO:0000256" key="1">
    <source>
        <dbReference type="SAM" id="Phobius"/>
    </source>
</evidence>